<dbReference type="Proteomes" id="UP000499080">
    <property type="component" value="Unassembled WGS sequence"/>
</dbReference>
<protein>
    <submittedName>
        <fullName evidence="1">Uncharacterized protein</fullName>
    </submittedName>
</protein>
<gene>
    <name evidence="1" type="ORF">AVEN_23910_1</name>
</gene>
<organism evidence="1 2">
    <name type="scientific">Araneus ventricosus</name>
    <name type="common">Orbweaver spider</name>
    <name type="synonym">Epeira ventricosa</name>
    <dbReference type="NCBI Taxonomy" id="182803"/>
    <lineage>
        <taxon>Eukaryota</taxon>
        <taxon>Metazoa</taxon>
        <taxon>Ecdysozoa</taxon>
        <taxon>Arthropoda</taxon>
        <taxon>Chelicerata</taxon>
        <taxon>Arachnida</taxon>
        <taxon>Araneae</taxon>
        <taxon>Araneomorphae</taxon>
        <taxon>Entelegynae</taxon>
        <taxon>Araneoidea</taxon>
        <taxon>Araneidae</taxon>
        <taxon>Araneus</taxon>
    </lineage>
</organism>
<keyword evidence="2" id="KW-1185">Reference proteome</keyword>
<dbReference type="EMBL" id="BGPR01061293">
    <property type="protein sequence ID" value="GBO36996.1"/>
    <property type="molecule type" value="Genomic_DNA"/>
</dbReference>
<sequence length="110" mass="11986">MREMESGIKSKLMVFPLWIPLTSSGFESALDAGPGPIAIEMLSFHNSLDEEAVVFPVGSLFEPHVRSFVILSCRCGLAENVPIIQTLQYPDIIGTKNGTDCMANQICLLS</sequence>
<reference evidence="1 2" key="1">
    <citation type="journal article" date="2019" name="Sci. Rep.">
        <title>Orb-weaving spider Araneus ventricosus genome elucidates the spidroin gene catalogue.</title>
        <authorList>
            <person name="Kono N."/>
            <person name="Nakamura H."/>
            <person name="Ohtoshi R."/>
            <person name="Moran D.A.P."/>
            <person name="Shinohara A."/>
            <person name="Yoshida Y."/>
            <person name="Fujiwara M."/>
            <person name="Mori M."/>
            <person name="Tomita M."/>
            <person name="Arakawa K."/>
        </authorList>
    </citation>
    <scope>NUCLEOTIDE SEQUENCE [LARGE SCALE GENOMIC DNA]</scope>
</reference>
<proteinExistence type="predicted"/>
<evidence type="ECO:0000313" key="1">
    <source>
        <dbReference type="EMBL" id="GBO36996.1"/>
    </source>
</evidence>
<name>A0A4Y2WK25_ARAVE</name>
<comment type="caution">
    <text evidence="1">The sequence shown here is derived from an EMBL/GenBank/DDBJ whole genome shotgun (WGS) entry which is preliminary data.</text>
</comment>
<accession>A0A4Y2WK25</accession>
<dbReference type="AlphaFoldDB" id="A0A4Y2WK25"/>
<evidence type="ECO:0000313" key="2">
    <source>
        <dbReference type="Proteomes" id="UP000499080"/>
    </source>
</evidence>